<dbReference type="AlphaFoldDB" id="A0A482DTI0"/>
<organism evidence="2">
    <name type="scientific">Dactylella sp</name>
    <dbReference type="NCBI Taxonomy" id="1814903"/>
    <lineage>
        <taxon>Eukaryota</taxon>
        <taxon>Fungi</taxon>
        <taxon>Dikarya</taxon>
        <taxon>Ascomycota</taxon>
        <taxon>Pezizomycotina</taxon>
        <taxon>Orbiliomycetes</taxon>
        <taxon>Orbiliales</taxon>
        <taxon>Orbiliaceae</taxon>
        <taxon>Dactylella</taxon>
    </lineage>
</organism>
<feature type="compositionally biased region" description="Low complexity" evidence="1">
    <location>
        <begin position="263"/>
        <end position="283"/>
    </location>
</feature>
<keyword evidence="2" id="KW-0496">Mitochondrion</keyword>
<proteinExistence type="predicted"/>
<protein>
    <submittedName>
        <fullName evidence="2">Uncharacterized protein</fullName>
    </submittedName>
</protein>
<evidence type="ECO:0000256" key="1">
    <source>
        <dbReference type="SAM" id="MobiDB-lite"/>
    </source>
</evidence>
<accession>A0A482DTI0</accession>
<sequence>MRNKLSKKEMVHVAYLHLIKIHHDVILREKIIKNRLSAEEIITLIKDYYKIQRLGKVNITKQSISNLKHRLPISELEKNKHTESFVKFLKQNLKDFNVDLFFTPYKIIPNLSLIVYNNNLSLVVIPNKNILIQFYSKKDSSLLFKNLNLISSLSLTIFYIVVYLINEDENLCDCISGMNEEILETEIDFYPEDYIELPFERKKSPLYNNISDKIGVTIDKPEFKSFDKVKDKSINITEKLETKEPTGLGISLDDHNESDSDDSSSSSESDNSNNQNNSNEWNSTRNTYDLETGDISPRTFKSFMEFFAEDARRRNNMLNSPLVSRNINRVWNENISPTRNNNNINDDDVD</sequence>
<geneLocation type="mitochondrion" evidence="2"/>
<dbReference type="EMBL" id="MK550697">
    <property type="protein sequence ID" value="QBM09677.1"/>
    <property type="molecule type" value="Genomic_DNA"/>
</dbReference>
<reference evidence="2" key="1">
    <citation type="submission" date="2019-02" db="EMBL/GenBank/DDBJ databases">
        <authorList>
            <person name="Fang M.L."/>
            <person name="Zhang Y."/>
        </authorList>
    </citation>
    <scope>NUCLEOTIDE SEQUENCE</scope>
    <source>
        <strain evidence="2">YMF1.01838</strain>
    </source>
</reference>
<evidence type="ECO:0000313" key="2">
    <source>
        <dbReference type="EMBL" id="QBM09677.1"/>
    </source>
</evidence>
<name>A0A482DTI0_9PEZI</name>
<gene>
    <name evidence="2" type="primary">orf350</name>
</gene>
<feature type="region of interest" description="Disordered" evidence="1">
    <location>
        <begin position="245"/>
        <end position="294"/>
    </location>
</feature>